<dbReference type="GO" id="GO:0016491">
    <property type="term" value="F:oxidoreductase activity"/>
    <property type="evidence" value="ECO:0007669"/>
    <property type="project" value="InterPro"/>
</dbReference>
<feature type="domain" description="DSBA-like thioredoxin" evidence="1">
    <location>
        <begin position="5"/>
        <end position="181"/>
    </location>
</feature>
<dbReference type="PANTHER" id="PTHR13887">
    <property type="entry name" value="GLUTATHIONE S-TRANSFERASE KAPPA"/>
    <property type="match status" value="1"/>
</dbReference>
<dbReference type="AlphaFoldDB" id="A0A9D1H5A2"/>
<evidence type="ECO:0000259" key="1">
    <source>
        <dbReference type="Pfam" id="PF01323"/>
    </source>
</evidence>
<dbReference type="Pfam" id="PF01323">
    <property type="entry name" value="DSBA"/>
    <property type="match status" value="1"/>
</dbReference>
<reference evidence="2" key="1">
    <citation type="submission" date="2020-10" db="EMBL/GenBank/DDBJ databases">
        <authorList>
            <person name="Gilroy R."/>
        </authorList>
    </citation>
    <scope>NUCLEOTIDE SEQUENCE</scope>
    <source>
        <strain evidence="2">ChiBcec7-5410</strain>
    </source>
</reference>
<dbReference type="Gene3D" id="3.40.30.10">
    <property type="entry name" value="Glutaredoxin"/>
    <property type="match status" value="1"/>
</dbReference>
<dbReference type="InterPro" id="IPR036249">
    <property type="entry name" value="Thioredoxin-like_sf"/>
</dbReference>
<name>A0A9D1H5A2_9FIRM</name>
<dbReference type="PANTHER" id="PTHR13887:SF33">
    <property type="entry name" value="ISOMERASE"/>
    <property type="match status" value="1"/>
</dbReference>
<reference evidence="2" key="2">
    <citation type="journal article" date="2021" name="PeerJ">
        <title>Extensive microbial diversity within the chicken gut microbiome revealed by metagenomics and culture.</title>
        <authorList>
            <person name="Gilroy R."/>
            <person name="Ravi A."/>
            <person name="Getino M."/>
            <person name="Pursley I."/>
            <person name="Horton D.L."/>
            <person name="Alikhan N.F."/>
            <person name="Baker D."/>
            <person name="Gharbi K."/>
            <person name="Hall N."/>
            <person name="Watson M."/>
            <person name="Adriaenssens E.M."/>
            <person name="Foster-Nyarko E."/>
            <person name="Jarju S."/>
            <person name="Secka A."/>
            <person name="Antonio M."/>
            <person name="Oren A."/>
            <person name="Chaudhuri R.R."/>
            <person name="La Ragione R."/>
            <person name="Hildebrand F."/>
            <person name="Pallen M.J."/>
        </authorList>
    </citation>
    <scope>NUCLEOTIDE SEQUENCE</scope>
    <source>
        <strain evidence="2">ChiBcec7-5410</strain>
    </source>
</reference>
<evidence type="ECO:0000313" key="3">
    <source>
        <dbReference type="Proteomes" id="UP000824160"/>
    </source>
</evidence>
<dbReference type="Proteomes" id="UP000824160">
    <property type="component" value="Unassembled WGS sequence"/>
</dbReference>
<evidence type="ECO:0000313" key="2">
    <source>
        <dbReference type="EMBL" id="HIT93903.1"/>
    </source>
</evidence>
<comment type="caution">
    <text evidence="2">The sequence shown here is derived from an EMBL/GenBank/DDBJ whole genome shotgun (WGS) entry which is preliminary data.</text>
</comment>
<sequence length="241" mass="26814">MSNLTIRFVTDYVCPYCIAAKIPLMRAAKKRGIPIEWMPFELTTTDKPAVDTWNDPVRREKWAATLVPFCEKQGMSFHFPPHVIPRPYTNLAFMGWYYACEHGKGEEYNSRMYELYFAEEKNIGDIKVLSAEAASLGMDAADFEQAVLSGRYSKKLAEANRYARQELGVTHVPTVWIGETRVLNALMSEEEYGELIDQLLAGDDTDQQENEGGFGCGPDGCNFPGGAEDAAPSGCGPDGCR</sequence>
<organism evidence="2 3">
    <name type="scientific">Candidatus Faecivivens stercoripullorum</name>
    <dbReference type="NCBI Taxonomy" id="2840805"/>
    <lineage>
        <taxon>Bacteria</taxon>
        <taxon>Bacillati</taxon>
        <taxon>Bacillota</taxon>
        <taxon>Clostridia</taxon>
        <taxon>Eubacteriales</taxon>
        <taxon>Oscillospiraceae</taxon>
        <taxon>Oscillospiraceae incertae sedis</taxon>
        <taxon>Candidatus Faecivivens</taxon>
    </lineage>
</organism>
<protein>
    <submittedName>
        <fullName evidence="2">DsbA family protein</fullName>
    </submittedName>
</protein>
<dbReference type="EMBL" id="DVLW01000048">
    <property type="protein sequence ID" value="HIT93903.1"/>
    <property type="molecule type" value="Genomic_DNA"/>
</dbReference>
<proteinExistence type="predicted"/>
<dbReference type="InterPro" id="IPR001853">
    <property type="entry name" value="DSBA-like_thioredoxin_dom"/>
</dbReference>
<gene>
    <name evidence="2" type="ORF">IAC43_01835</name>
</gene>
<dbReference type="SUPFAM" id="SSF52833">
    <property type="entry name" value="Thioredoxin-like"/>
    <property type="match status" value="1"/>
</dbReference>
<accession>A0A9D1H5A2</accession>